<organism evidence="3 4">
    <name type="scientific">Nonomuraea rhodomycinica</name>
    <dbReference type="NCBI Taxonomy" id="1712872"/>
    <lineage>
        <taxon>Bacteria</taxon>
        <taxon>Bacillati</taxon>
        <taxon>Actinomycetota</taxon>
        <taxon>Actinomycetes</taxon>
        <taxon>Streptosporangiales</taxon>
        <taxon>Streptosporangiaceae</taxon>
        <taxon>Nonomuraea</taxon>
    </lineage>
</organism>
<dbReference type="InterPro" id="IPR011042">
    <property type="entry name" value="6-blade_b-propeller_TolB-like"/>
</dbReference>
<gene>
    <name evidence="3" type="ORF">HT134_12095</name>
</gene>
<keyword evidence="4" id="KW-1185">Reference proteome</keyword>
<dbReference type="EMBL" id="JABWGO010000002">
    <property type="protein sequence ID" value="NUW40877.1"/>
    <property type="molecule type" value="Genomic_DNA"/>
</dbReference>
<dbReference type="SUPFAM" id="SSF50969">
    <property type="entry name" value="YVTN repeat-like/Quinoprotein amine dehydrogenase"/>
    <property type="match status" value="1"/>
</dbReference>
<feature type="transmembrane region" description="Helical" evidence="2">
    <location>
        <begin position="74"/>
        <end position="91"/>
    </location>
</feature>
<accession>A0A7Y6MAN9</accession>
<feature type="compositionally biased region" description="Acidic residues" evidence="1">
    <location>
        <begin position="513"/>
        <end position="526"/>
    </location>
</feature>
<keyword evidence="2" id="KW-1133">Transmembrane helix</keyword>
<comment type="caution">
    <text evidence="3">The sequence shown here is derived from an EMBL/GenBank/DDBJ whole genome shotgun (WGS) entry which is preliminary data.</text>
</comment>
<evidence type="ECO:0000256" key="1">
    <source>
        <dbReference type="SAM" id="MobiDB-lite"/>
    </source>
</evidence>
<evidence type="ECO:0008006" key="5">
    <source>
        <dbReference type="Google" id="ProtNLM"/>
    </source>
</evidence>
<dbReference type="Gene3D" id="2.120.10.30">
    <property type="entry name" value="TolB, C-terminal domain"/>
    <property type="match status" value="1"/>
</dbReference>
<feature type="region of interest" description="Disordered" evidence="1">
    <location>
        <begin position="502"/>
        <end position="532"/>
    </location>
</feature>
<feature type="transmembrane region" description="Helical" evidence="2">
    <location>
        <begin position="186"/>
        <end position="206"/>
    </location>
</feature>
<dbReference type="Proteomes" id="UP000546126">
    <property type="component" value="Unassembled WGS sequence"/>
</dbReference>
<evidence type="ECO:0000313" key="3">
    <source>
        <dbReference type="EMBL" id="NUW40877.1"/>
    </source>
</evidence>
<protein>
    <recommendedName>
        <fullName evidence="5">WD40-like Beta Propeller Repeat</fullName>
    </recommendedName>
</protein>
<feature type="transmembrane region" description="Helical" evidence="2">
    <location>
        <begin position="144"/>
        <end position="165"/>
    </location>
</feature>
<sequence length="532" mass="55115">MTAAFHPVTGWFAGVVAAETARAASAPRGVRPPGMRIAPSGLVLVWRIAAAVACGVALSTVARSFRMDVGVTERLWAASALCSVLAVHVLVRGLRRRPLPAGPADLVAAELALRSRSARALLAGGTAVALWSAHHGGLPALPELALVAAVLPGVLLPLIALGYGISPWQAGPARPARTSRAVPTGLAQGACALVVTACLLAGWAVWAADPLGVDVGTGQYAWENSRVVSLRDVVTGADGWGVRQALAATAPAPVMGFVEGPVRYAQVDRSRQMWQLSSPSDGAALAPAVVRLADGGPRGRTAPFALSGDGRHIAYLDGASHRLVLLDVAGGALRHLTGPLDDRTVPEPALSADGSLVSLTSRTGTELLDVRTGRRTRLPGVTRVLGLGAGRVVATTGRRALPGAPDTELLTLDRRGAVLTRVPFDPALEALATPDGRELAVLTEDEVVTMDPATGRVLRRAALRLDGRHHGTPRPLGWSAGGGLLVHAESNGARRREHQLVDPATGRGRTVEDLPEDLDEDLDDDTVFGAVG</sequence>
<reference evidence="3 4" key="1">
    <citation type="submission" date="2020-06" db="EMBL/GenBank/DDBJ databases">
        <authorList>
            <person name="Chanama M."/>
        </authorList>
    </citation>
    <scope>NUCLEOTIDE SEQUENCE [LARGE SCALE GENOMIC DNA]</scope>
    <source>
        <strain evidence="3 4">TBRC6557</strain>
    </source>
</reference>
<evidence type="ECO:0000313" key="4">
    <source>
        <dbReference type="Proteomes" id="UP000546126"/>
    </source>
</evidence>
<keyword evidence="2" id="KW-0812">Transmembrane</keyword>
<keyword evidence="2" id="KW-0472">Membrane</keyword>
<dbReference type="RefSeq" id="WP_175600458.1">
    <property type="nucleotide sequence ID" value="NZ_JABWGO010000002.1"/>
</dbReference>
<feature type="transmembrane region" description="Helical" evidence="2">
    <location>
        <begin position="41"/>
        <end position="62"/>
    </location>
</feature>
<dbReference type="AlphaFoldDB" id="A0A7Y6MAN9"/>
<evidence type="ECO:0000256" key="2">
    <source>
        <dbReference type="SAM" id="Phobius"/>
    </source>
</evidence>
<name>A0A7Y6MAN9_9ACTN</name>
<proteinExistence type="predicted"/>
<dbReference type="InterPro" id="IPR011044">
    <property type="entry name" value="Quino_amine_DH_bsu"/>
</dbReference>